<organism evidence="2 3">
    <name type="scientific">Raphanus sativus</name>
    <name type="common">Radish</name>
    <name type="synonym">Raphanus raphanistrum var. sativus</name>
    <dbReference type="NCBI Taxonomy" id="3726"/>
    <lineage>
        <taxon>Eukaryota</taxon>
        <taxon>Viridiplantae</taxon>
        <taxon>Streptophyta</taxon>
        <taxon>Embryophyta</taxon>
        <taxon>Tracheophyta</taxon>
        <taxon>Spermatophyta</taxon>
        <taxon>Magnoliopsida</taxon>
        <taxon>eudicotyledons</taxon>
        <taxon>Gunneridae</taxon>
        <taxon>Pentapetalae</taxon>
        <taxon>rosids</taxon>
        <taxon>malvids</taxon>
        <taxon>Brassicales</taxon>
        <taxon>Brassicaceae</taxon>
        <taxon>Brassiceae</taxon>
        <taxon>Raphanus</taxon>
    </lineage>
</organism>
<keyword evidence="1" id="KW-1133">Transmembrane helix</keyword>
<evidence type="ECO:0000313" key="2">
    <source>
        <dbReference type="Proteomes" id="UP000504610"/>
    </source>
</evidence>
<keyword evidence="1" id="KW-0472">Membrane</keyword>
<dbReference type="KEGG" id="rsz:130503853"/>
<feature type="transmembrane region" description="Helical" evidence="1">
    <location>
        <begin position="43"/>
        <end position="63"/>
    </location>
</feature>
<keyword evidence="2" id="KW-1185">Reference proteome</keyword>
<proteinExistence type="predicted"/>
<evidence type="ECO:0000256" key="1">
    <source>
        <dbReference type="SAM" id="Phobius"/>
    </source>
</evidence>
<dbReference type="RefSeq" id="XP_056854394.1">
    <property type="nucleotide sequence ID" value="XM_056998414.1"/>
</dbReference>
<keyword evidence="1" id="KW-0812">Transmembrane</keyword>
<gene>
    <name evidence="3" type="primary">LOC130503853</name>
</gene>
<dbReference type="Proteomes" id="UP000504610">
    <property type="component" value="Unplaced"/>
</dbReference>
<dbReference type="GeneID" id="130503853"/>
<accession>A0A9W3CSG2</accession>
<name>A0A9W3CSG2_RAPSA</name>
<evidence type="ECO:0000313" key="3">
    <source>
        <dbReference type="RefSeq" id="XP_056854394.1"/>
    </source>
</evidence>
<reference evidence="3" key="1">
    <citation type="submission" date="2025-08" db="UniProtKB">
        <authorList>
            <consortium name="RefSeq"/>
        </authorList>
    </citation>
    <scope>IDENTIFICATION</scope>
    <source>
        <tissue evidence="3">Leaf</tissue>
    </source>
</reference>
<dbReference type="AlphaFoldDB" id="A0A9W3CSG2"/>
<sequence>MISNFPYAACSLYKPHVLICNWTHYTPKITNKDTNTETQENEIYLWLVALFLVLSLVISSYAASTQPYQFRKLLRSVASPSKSRSGGGGS</sequence>
<protein>
    <submittedName>
        <fullName evidence="3">Uncharacterized protein LOC130503853</fullName>
    </submittedName>
</protein>